<dbReference type="RefSeq" id="WP_012537279.1">
    <property type="nucleotide sequence ID" value="NZ_AP025160.1"/>
</dbReference>
<reference evidence="1 2" key="1">
    <citation type="submission" date="2018-06" db="EMBL/GenBank/DDBJ databases">
        <title>Draft sequence of Acidithiobacillus ferrooxidans CCM 4253.</title>
        <authorList>
            <person name="Moya-Beltran A."/>
            <person name="Castro M."/>
            <person name="Covarrubias P.C."/>
            <person name="Issotta F."/>
            <person name="Janiczek O."/>
            <person name="Mandl M."/>
            <person name="Kucera J."/>
            <person name="Quatrini R."/>
        </authorList>
    </citation>
    <scope>NUCLEOTIDE SEQUENCE [LARGE SCALE GENOMIC DNA]</scope>
    <source>
        <strain evidence="1 2">CCM 4253</strain>
    </source>
</reference>
<dbReference type="OMA" id="RLCWVDA"/>
<dbReference type="PROSITE" id="PS51257">
    <property type="entry name" value="PROKAR_LIPOPROTEIN"/>
    <property type="match status" value="1"/>
</dbReference>
<accession>A0A2W1K273</accession>
<organism evidence="1 2">
    <name type="scientific">Acidithiobacillus ferrooxidans</name>
    <name type="common">Thiobacillus ferrooxidans</name>
    <dbReference type="NCBI Taxonomy" id="920"/>
    <lineage>
        <taxon>Bacteria</taxon>
        <taxon>Pseudomonadati</taxon>
        <taxon>Pseudomonadota</taxon>
        <taxon>Acidithiobacillia</taxon>
        <taxon>Acidithiobacillales</taxon>
        <taxon>Acidithiobacillaceae</taxon>
        <taxon>Acidithiobacillus</taxon>
    </lineage>
</organism>
<dbReference type="InterPro" id="IPR036249">
    <property type="entry name" value="Thioredoxin-like_sf"/>
</dbReference>
<dbReference type="InterPro" id="IPR013766">
    <property type="entry name" value="Thioredoxin_domain"/>
</dbReference>
<dbReference type="Gene3D" id="3.40.30.10">
    <property type="entry name" value="Glutaredoxin"/>
    <property type="match status" value="1"/>
</dbReference>
<protein>
    <submittedName>
        <fullName evidence="1">Thioredoxin</fullName>
    </submittedName>
</protein>
<dbReference type="SUPFAM" id="SSF52833">
    <property type="entry name" value="Thioredoxin-like"/>
    <property type="match status" value="1"/>
</dbReference>
<dbReference type="OrthoDB" id="5295821at2"/>
<comment type="caution">
    <text evidence="1">The sequence shown here is derived from an EMBL/GenBank/DDBJ whole genome shotgun (WGS) entry which is preliminary data.</text>
</comment>
<dbReference type="Proteomes" id="UP000248886">
    <property type="component" value="Unassembled WGS sequence"/>
</dbReference>
<sequence>MEKISELGFWQRMAAERGLIILFFSSAGCHSCRIWRGLLREYEMTREDLRVWEVDAGIDMGLTQEFEVYHLPALFLFKDGRYLRPLQVEARPQALHRLVESVKDLPGEEQP</sequence>
<dbReference type="CDD" id="cd02947">
    <property type="entry name" value="TRX_family"/>
    <property type="match status" value="1"/>
</dbReference>
<dbReference type="EMBL" id="QKQP01000005">
    <property type="protein sequence ID" value="PZD80633.1"/>
    <property type="molecule type" value="Genomic_DNA"/>
</dbReference>
<evidence type="ECO:0000313" key="2">
    <source>
        <dbReference type="Proteomes" id="UP000248886"/>
    </source>
</evidence>
<dbReference type="AlphaFoldDB" id="A0A2W1K273"/>
<dbReference type="GeneID" id="65281643"/>
<evidence type="ECO:0000313" key="1">
    <source>
        <dbReference type="EMBL" id="PZD80633.1"/>
    </source>
</evidence>
<dbReference type="Pfam" id="PF00085">
    <property type="entry name" value="Thioredoxin"/>
    <property type="match status" value="1"/>
</dbReference>
<gene>
    <name evidence="1" type="ORF">DN052_09305</name>
</gene>
<proteinExistence type="predicted"/>
<name>A0A2W1K273_ACIFR</name>